<accession>A0A6N7J038</accession>
<organism evidence="1 2">
    <name type="scientific">Candidatus Weimeria bifida</name>
    <dbReference type="NCBI Taxonomy" id="2599074"/>
    <lineage>
        <taxon>Bacteria</taxon>
        <taxon>Bacillati</taxon>
        <taxon>Bacillota</taxon>
        <taxon>Clostridia</taxon>
        <taxon>Lachnospirales</taxon>
        <taxon>Lachnospiraceae</taxon>
        <taxon>Candidatus Weimeria</taxon>
    </lineage>
</organism>
<gene>
    <name evidence="1" type="ORF">FRC54_08715</name>
</gene>
<dbReference type="Proteomes" id="UP000460257">
    <property type="component" value="Unassembled WGS sequence"/>
</dbReference>
<protein>
    <submittedName>
        <fullName evidence="1">Uncharacterized protein</fullName>
    </submittedName>
</protein>
<proteinExistence type="predicted"/>
<sequence>MSCEFRTRWEIPVEESEKHRSCEEKQAVPGWFIWDYIDQAIETKDRYGIHNMDMAEILTTGRMMGVSGDGICYASDRRPTSKCRK</sequence>
<dbReference type="EMBL" id="VOGC01000007">
    <property type="protein sequence ID" value="MQN01967.1"/>
    <property type="molecule type" value="Genomic_DNA"/>
</dbReference>
<reference evidence="1" key="1">
    <citation type="journal article" date="2020" name="Appl. Environ. Microbiol.">
        <title>Medium-Chain Fatty Acid Synthesis by 'Candidatus Weimeria bifida' gen. nov., sp. nov., and 'Candidatus Pseudoramibacter fermentans' sp. nov.</title>
        <authorList>
            <person name="Scarborough M.J."/>
            <person name="Myers K.S."/>
            <person name="Donohue T.J."/>
            <person name="Noguera D.R."/>
        </authorList>
    </citation>
    <scope>NUCLEOTIDE SEQUENCE</scope>
    <source>
        <strain evidence="1">LCO1.1</strain>
    </source>
</reference>
<comment type="caution">
    <text evidence="1">The sequence shown here is derived from an EMBL/GenBank/DDBJ whole genome shotgun (WGS) entry which is preliminary data.</text>
</comment>
<dbReference type="AlphaFoldDB" id="A0A6N7J038"/>
<evidence type="ECO:0000313" key="2">
    <source>
        <dbReference type="Proteomes" id="UP000460257"/>
    </source>
</evidence>
<evidence type="ECO:0000313" key="1">
    <source>
        <dbReference type="EMBL" id="MQN01967.1"/>
    </source>
</evidence>
<keyword evidence="2" id="KW-1185">Reference proteome</keyword>
<name>A0A6N7J038_9FIRM</name>